<evidence type="ECO:0000313" key="5">
    <source>
        <dbReference type="Proteomes" id="UP001321749"/>
    </source>
</evidence>
<evidence type="ECO:0000256" key="1">
    <source>
        <dbReference type="SAM" id="MobiDB-lite"/>
    </source>
</evidence>
<gene>
    <name evidence="4" type="ORF">QBC42DRAFT_326218</name>
</gene>
<organism evidence="4 5">
    <name type="scientific">Cladorrhinum samala</name>
    <dbReference type="NCBI Taxonomy" id="585594"/>
    <lineage>
        <taxon>Eukaryota</taxon>
        <taxon>Fungi</taxon>
        <taxon>Dikarya</taxon>
        <taxon>Ascomycota</taxon>
        <taxon>Pezizomycotina</taxon>
        <taxon>Sordariomycetes</taxon>
        <taxon>Sordariomycetidae</taxon>
        <taxon>Sordariales</taxon>
        <taxon>Podosporaceae</taxon>
        <taxon>Cladorrhinum</taxon>
    </lineage>
</organism>
<dbReference type="InterPro" id="IPR050309">
    <property type="entry name" value="Type-B_Carboxylest/Lipase"/>
</dbReference>
<comment type="caution">
    <text evidence="4">The sequence shown here is derived from an EMBL/GenBank/DDBJ whole genome shotgun (WGS) entry which is preliminary data.</text>
</comment>
<evidence type="ECO:0000256" key="2">
    <source>
        <dbReference type="SAM" id="SignalP"/>
    </source>
</evidence>
<protein>
    <submittedName>
        <fullName evidence="4">Alpha/Beta hydrolase protein</fullName>
    </submittedName>
</protein>
<feature type="region of interest" description="Disordered" evidence="1">
    <location>
        <begin position="626"/>
        <end position="659"/>
    </location>
</feature>
<dbReference type="InterPro" id="IPR002018">
    <property type="entry name" value="CarbesteraseB"/>
</dbReference>
<dbReference type="InterPro" id="IPR019819">
    <property type="entry name" value="Carboxylesterase_B_CS"/>
</dbReference>
<dbReference type="InterPro" id="IPR029058">
    <property type="entry name" value="AB_hydrolase_fold"/>
</dbReference>
<name>A0AAV9I089_9PEZI</name>
<dbReference type="AlphaFoldDB" id="A0AAV9I089"/>
<evidence type="ECO:0000313" key="4">
    <source>
        <dbReference type="EMBL" id="KAK4466562.1"/>
    </source>
</evidence>
<feature type="compositionally biased region" description="Basic and acidic residues" evidence="1">
    <location>
        <begin position="649"/>
        <end position="659"/>
    </location>
</feature>
<dbReference type="Pfam" id="PF00135">
    <property type="entry name" value="COesterase"/>
    <property type="match status" value="1"/>
</dbReference>
<evidence type="ECO:0000259" key="3">
    <source>
        <dbReference type="Pfam" id="PF00135"/>
    </source>
</evidence>
<dbReference type="GO" id="GO:0016787">
    <property type="term" value="F:hydrolase activity"/>
    <property type="evidence" value="ECO:0007669"/>
    <property type="project" value="UniProtKB-KW"/>
</dbReference>
<keyword evidence="5" id="KW-1185">Reference proteome</keyword>
<feature type="chain" id="PRO_5043799025" evidence="2">
    <location>
        <begin position="23"/>
        <end position="659"/>
    </location>
</feature>
<dbReference type="Proteomes" id="UP001321749">
    <property type="component" value="Unassembled WGS sequence"/>
</dbReference>
<feature type="domain" description="Carboxylesterase type B" evidence="3">
    <location>
        <begin position="29"/>
        <end position="577"/>
    </location>
</feature>
<dbReference type="Gene3D" id="3.40.50.1820">
    <property type="entry name" value="alpha/beta hydrolase"/>
    <property type="match status" value="1"/>
</dbReference>
<reference evidence="4" key="2">
    <citation type="submission" date="2023-06" db="EMBL/GenBank/DDBJ databases">
        <authorList>
            <consortium name="Lawrence Berkeley National Laboratory"/>
            <person name="Mondo S.J."/>
            <person name="Hensen N."/>
            <person name="Bonometti L."/>
            <person name="Westerberg I."/>
            <person name="Brannstrom I.O."/>
            <person name="Guillou S."/>
            <person name="Cros-Aarteil S."/>
            <person name="Calhoun S."/>
            <person name="Haridas S."/>
            <person name="Kuo A."/>
            <person name="Pangilinan J."/>
            <person name="Riley R."/>
            <person name="Labutti K."/>
            <person name="Andreopoulos B."/>
            <person name="Lipzen A."/>
            <person name="Chen C."/>
            <person name="Yanf M."/>
            <person name="Daum C."/>
            <person name="Ng V."/>
            <person name="Clum A."/>
            <person name="Steindorff A."/>
            <person name="Ohm R."/>
            <person name="Martin F."/>
            <person name="Silar P."/>
            <person name="Natvig D."/>
            <person name="Lalanne C."/>
            <person name="Gautier V."/>
            <person name="Ament-Velasquez S.L."/>
            <person name="Kruys A."/>
            <person name="Hutchinson M.I."/>
            <person name="Powell A.J."/>
            <person name="Barry K."/>
            <person name="Miller A.N."/>
            <person name="Grigoriev I.V."/>
            <person name="Debuchy R."/>
            <person name="Gladieux P."/>
            <person name="Thoren M.H."/>
            <person name="Johannesson H."/>
        </authorList>
    </citation>
    <scope>NUCLEOTIDE SEQUENCE</scope>
    <source>
        <strain evidence="4">PSN324</strain>
    </source>
</reference>
<keyword evidence="2" id="KW-0732">Signal</keyword>
<keyword evidence="4" id="KW-0378">Hydrolase</keyword>
<dbReference type="EMBL" id="MU864931">
    <property type="protein sequence ID" value="KAK4466562.1"/>
    <property type="molecule type" value="Genomic_DNA"/>
</dbReference>
<feature type="signal peptide" evidence="2">
    <location>
        <begin position="1"/>
        <end position="22"/>
    </location>
</feature>
<dbReference type="PROSITE" id="PS00941">
    <property type="entry name" value="CARBOXYLESTERASE_B_2"/>
    <property type="match status" value="1"/>
</dbReference>
<accession>A0AAV9I089</accession>
<dbReference type="SUPFAM" id="SSF53474">
    <property type="entry name" value="alpha/beta-Hydrolases"/>
    <property type="match status" value="1"/>
</dbReference>
<dbReference type="PANTHER" id="PTHR11559">
    <property type="entry name" value="CARBOXYLESTERASE"/>
    <property type="match status" value="1"/>
</dbReference>
<sequence>MHSKTAARLLFSSALLCGIAHAGCPSKLPTVTLPWGTVSPTECDGELGVYIFRNVRFGKPTDGKNGGTPRFGVPEAPDKVSNPEQVILTAPKGPTACLQVPWPGPDCKAGEGDAPNYGGPILAPGRDVTSSEDCLFLDIYVPISAVDNAQTSKLPVVVWFYGGAYVFGAKDFGISKGLTFYDGRGLIEAADNKDIIYVAGNYRLAHLGWLAGPAVSSSESTAIPNAGLADQRLLLDFVQNNIAKFGGDPTKVTAFGESAGAGSILHHLIATNPDGSRRDPLFHRAITQSAAFQWIWDNSATGAAQATFADLVSRTSCGNGSKSDADALACLQGLESSEMDEAVASFWNAKKCTGIFNLGPVVDGVTIRQLPATALESPGFKFHKNVKGLIASHVKNEAHTFVPKWVTSDSAFDQLLESFLPGNSSAATSQRACISKQYSAFPDAQKKAKNVIQDSMFVCNVRYAYDAAARQSLPVWLMDYAFYGDYLKRYDFAFHATDLVPTFWSRYAKEAAFVKAICNAATGALKPMCPGVIKAGYLSFISKMRLRYQKYFVAFIKVGDPNKSGNSHTWKTPTEDHSSGKLGGVLQVSAGPFNFFSDEEDQLTKKTTCQFWSCMAGAVTNGRSGEECGCGGPSAPKYIIQEPEAEQEQQARGDQKDEL</sequence>
<reference evidence="4" key="1">
    <citation type="journal article" date="2023" name="Mol. Phylogenet. Evol.">
        <title>Genome-scale phylogeny and comparative genomics of the fungal order Sordariales.</title>
        <authorList>
            <person name="Hensen N."/>
            <person name="Bonometti L."/>
            <person name="Westerberg I."/>
            <person name="Brannstrom I.O."/>
            <person name="Guillou S."/>
            <person name="Cros-Aarteil S."/>
            <person name="Calhoun S."/>
            <person name="Haridas S."/>
            <person name="Kuo A."/>
            <person name="Mondo S."/>
            <person name="Pangilinan J."/>
            <person name="Riley R."/>
            <person name="LaButti K."/>
            <person name="Andreopoulos B."/>
            <person name="Lipzen A."/>
            <person name="Chen C."/>
            <person name="Yan M."/>
            <person name="Daum C."/>
            <person name="Ng V."/>
            <person name="Clum A."/>
            <person name="Steindorff A."/>
            <person name="Ohm R.A."/>
            <person name="Martin F."/>
            <person name="Silar P."/>
            <person name="Natvig D.O."/>
            <person name="Lalanne C."/>
            <person name="Gautier V."/>
            <person name="Ament-Velasquez S.L."/>
            <person name="Kruys A."/>
            <person name="Hutchinson M.I."/>
            <person name="Powell A.J."/>
            <person name="Barry K."/>
            <person name="Miller A.N."/>
            <person name="Grigoriev I.V."/>
            <person name="Debuchy R."/>
            <person name="Gladieux P."/>
            <person name="Hiltunen Thoren M."/>
            <person name="Johannesson H."/>
        </authorList>
    </citation>
    <scope>NUCLEOTIDE SEQUENCE</scope>
    <source>
        <strain evidence="4">PSN324</strain>
    </source>
</reference>
<proteinExistence type="predicted"/>